<gene>
    <name evidence="1" type="ORF">GCM10023094_11670</name>
</gene>
<evidence type="ECO:0008006" key="3">
    <source>
        <dbReference type="Google" id="ProtNLM"/>
    </source>
</evidence>
<dbReference type="InterPro" id="IPR029063">
    <property type="entry name" value="SAM-dependent_MTases_sf"/>
</dbReference>
<dbReference type="SUPFAM" id="SSF53335">
    <property type="entry name" value="S-adenosyl-L-methionine-dependent methyltransferases"/>
    <property type="match status" value="1"/>
</dbReference>
<dbReference type="PANTHER" id="PTHR43167">
    <property type="entry name" value="PUTATIVE (AFU_ORTHOLOGUE AFUA_6G01830)-RELATED"/>
    <property type="match status" value="1"/>
</dbReference>
<proteinExistence type="predicted"/>
<evidence type="ECO:0000313" key="2">
    <source>
        <dbReference type="Proteomes" id="UP001501183"/>
    </source>
</evidence>
<dbReference type="EMBL" id="BAABFB010000024">
    <property type="protein sequence ID" value="GAA4475016.1"/>
    <property type="molecule type" value="Genomic_DNA"/>
</dbReference>
<dbReference type="Proteomes" id="UP001501183">
    <property type="component" value="Unassembled WGS sequence"/>
</dbReference>
<dbReference type="RefSeq" id="WP_345342835.1">
    <property type="nucleotide sequence ID" value="NZ_BAABFB010000024.1"/>
</dbReference>
<name>A0ABP8NVK4_9NOCA</name>
<dbReference type="Pfam" id="PF13578">
    <property type="entry name" value="Methyltransf_24"/>
    <property type="match status" value="1"/>
</dbReference>
<protein>
    <recommendedName>
        <fullName evidence="3">Methyltransferase family protein</fullName>
    </recommendedName>
</protein>
<keyword evidence="2" id="KW-1185">Reference proteome</keyword>
<reference evidence="2" key="1">
    <citation type="journal article" date="2019" name="Int. J. Syst. Evol. Microbiol.">
        <title>The Global Catalogue of Microorganisms (GCM) 10K type strain sequencing project: providing services to taxonomists for standard genome sequencing and annotation.</title>
        <authorList>
            <consortium name="The Broad Institute Genomics Platform"/>
            <consortium name="The Broad Institute Genome Sequencing Center for Infectious Disease"/>
            <person name="Wu L."/>
            <person name="Ma J."/>
        </authorList>
    </citation>
    <scope>NUCLEOTIDE SEQUENCE [LARGE SCALE GENOMIC DNA]</scope>
    <source>
        <strain evidence="2">JCM 32206</strain>
    </source>
</reference>
<dbReference type="CDD" id="cd02440">
    <property type="entry name" value="AdoMet_MTases"/>
    <property type="match status" value="1"/>
</dbReference>
<comment type="caution">
    <text evidence="1">The sequence shown here is derived from an EMBL/GenBank/DDBJ whole genome shotgun (WGS) entry which is preliminary data.</text>
</comment>
<organism evidence="1 2">
    <name type="scientific">Rhodococcus olei</name>
    <dbReference type="NCBI Taxonomy" id="2161675"/>
    <lineage>
        <taxon>Bacteria</taxon>
        <taxon>Bacillati</taxon>
        <taxon>Actinomycetota</taxon>
        <taxon>Actinomycetes</taxon>
        <taxon>Mycobacteriales</taxon>
        <taxon>Nocardiaceae</taxon>
        <taxon>Rhodococcus</taxon>
    </lineage>
</organism>
<accession>A0ABP8NVK4</accession>
<evidence type="ECO:0000313" key="1">
    <source>
        <dbReference type="EMBL" id="GAA4475016.1"/>
    </source>
</evidence>
<sequence length="225" mass="24332">MSDHLINHILAGTAHVLRDPRVELVLDRLYYEAQIKAEEAKELLRAAPEGRADVDEDAVLTDFGFHLRPQQGELLYLMARNARAERVVEFSTSGGAAAIYLAAAMRDNGGGMVIGSDPRPDRIEMAAANLTKAGLADYVDLRVGEPADVLAAQEGPVDLVFCDGWPKVSAPSRALRTLMALEPHLRPGALVINDNAEPDFVDYVRSPQGGYRCSASILGLIAARD</sequence>
<dbReference type="PANTHER" id="PTHR43167:SF1">
    <property type="entry name" value="PUTATIVE (AFU_ORTHOLOGUE AFUA_6G01830)-RELATED"/>
    <property type="match status" value="1"/>
</dbReference>
<dbReference type="Gene3D" id="3.40.50.150">
    <property type="entry name" value="Vaccinia Virus protein VP39"/>
    <property type="match status" value="1"/>
</dbReference>